<feature type="region of interest" description="Disordered" evidence="2">
    <location>
        <begin position="1028"/>
        <end position="1056"/>
    </location>
</feature>
<dbReference type="PANTHER" id="PTHR19327">
    <property type="entry name" value="GOLGIN"/>
    <property type="match status" value="1"/>
</dbReference>
<evidence type="ECO:0000313" key="3">
    <source>
        <dbReference type="EMBL" id="RXK37953.1"/>
    </source>
</evidence>
<accession>A0A4Q1BJP7</accession>
<feature type="compositionally biased region" description="Basic and acidic residues" evidence="2">
    <location>
        <begin position="1070"/>
        <end position="1093"/>
    </location>
</feature>
<feature type="coiled-coil region" evidence="1">
    <location>
        <begin position="616"/>
        <end position="759"/>
    </location>
</feature>
<dbReference type="Proteomes" id="UP000289152">
    <property type="component" value="Unassembled WGS sequence"/>
</dbReference>
<feature type="coiled-coil region" evidence="1">
    <location>
        <begin position="328"/>
        <end position="421"/>
    </location>
</feature>
<feature type="compositionally biased region" description="Basic and acidic residues" evidence="2">
    <location>
        <begin position="546"/>
        <end position="557"/>
    </location>
</feature>
<feature type="compositionally biased region" description="Basic and acidic residues" evidence="2">
    <location>
        <begin position="933"/>
        <end position="942"/>
    </location>
</feature>
<feature type="region of interest" description="Disordered" evidence="2">
    <location>
        <begin position="1070"/>
        <end position="1106"/>
    </location>
</feature>
<feature type="compositionally biased region" description="Low complexity" evidence="2">
    <location>
        <begin position="156"/>
        <end position="202"/>
    </location>
</feature>
<organism evidence="3 4">
    <name type="scientific">Tremella mesenterica</name>
    <name type="common">Jelly fungus</name>
    <dbReference type="NCBI Taxonomy" id="5217"/>
    <lineage>
        <taxon>Eukaryota</taxon>
        <taxon>Fungi</taxon>
        <taxon>Dikarya</taxon>
        <taxon>Basidiomycota</taxon>
        <taxon>Agaricomycotina</taxon>
        <taxon>Tremellomycetes</taxon>
        <taxon>Tremellales</taxon>
        <taxon>Tremellaceae</taxon>
        <taxon>Tremella</taxon>
    </lineage>
</organism>
<feature type="region of interest" description="Disordered" evidence="2">
    <location>
        <begin position="918"/>
        <end position="942"/>
    </location>
</feature>
<reference evidence="3 4" key="1">
    <citation type="submission" date="2016-06" db="EMBL/GenBank/DDBJ databases">
        <title>Evolution of pathogenesis and genome organization in the Tremellales.</title>
        <authorList>
            <person name="Cuomo C."/>
            <person name="Litvintseva A."/>
            <person name="Heitman J."/>
            <person name="Chen Y."/>
            <person name="Sun S."/>
            <person name="Springer D."/>
            <person name="Dromer F."/>
            <person name="Young S."/>
            <person name="Zeng Q."/>
            <person name="Chapman S."/>
            <person name="Gujja S."/>
            <person name="Saif S."/>
            <person name="Birren B."/>
        </authorList>
    </citation>
    <scope>NUCLEOTIDE SEQUENCE [LARGE SCALE GENOMIC DNA]</scope>
    <source>
        <strain evidence="3 4">ATCC 28783</strain>
    </source>
</reference>
<feature type="compositionally biased region" description="Polar residues" evidence="2">
    <location>
        <begin position="918"/>
        <end position="932"/>
    </location>
</feature>
<dbReference type="AlphaFoldDB" id="A0A4Q1BJP7"/>
<protein>
    <submittedName>
        <fullName evidence="3">Uncharacterized protein</fullName>
    </submittedName>
</protein>
<dbReference type="STRING" id="5217.A0A4Q1BJP7"/>
<comment type="caution">
    <text evidence="3">The sequence shown here is derived from an EMBL/GenBank/DDBJ whole genome shotgun (WGS) entry which is preliminary data.</text>
</comment>
<dbReference type="InParanoid" id="A0A4Q1BJP7"/>
<feature type="compositionally biased region" description="Low complexity" evidence="2">
    <location>
        <begin position="246"/>
        <end position="266"/>
    </location>
</feature>
<dbReference type="PANTHER" id="PTHR19327:SF0">
    <property type="entry name" value="GOLGIN SUBFAMILY A MEMBER 4"/>
    <property type="match status" value="1"/>
</dbReference>
<dbReference type="VEuPathDB" id="FungiDB:TREMEDRAFT_60285"/>
<keyword evidence="1" id="KW-0175">Coiled coil</keyword>
<feature type="region of interest" description="Disordered" evidence="2">
    <location>
        <begin position="585"/>
        <end position="606"/>
    </location>
</feature>
<gene>
    <name evidence="3" type="ORF">M231_04739</name>
</gene>
<evidence type="ECO:0000256" key="1">
    <source>
        <dbReference type="SAM" id="Coils"/>
    </source>
</evidence>
<feature type="region of interest" description="Disordered" evidence="2">
    <location>
        <begin position="1"/>
        <end position="328"/>
    </location>
</feature>
<dbReference type="OrthoDB" id="2289094at2759"/>
<feature type="compositionally biased region" description="Low complexity" evidence="2">
    <location>
        <begin position="277"/>
        <end position="314"/>
    </location>
</feature>
<feature type="compositionally biased region" description="Polar residues" evidence="2">
    <location>
        <begin position="142"/>
        <end position="155"/>
    </location>
</feature>
<sequence length="1106" mass="118754">MATATRDLASPSAGSEHSLHSVPPPASVPMPGHNQDPSTDSTVVEKVHGSTTPPNPGQGEKAAITSPGDGKDESEGWDVVSARDGSSPPKKAGDDQEHKVGASKPIGTGGKVAEAIKKLATKATTPSAKPPPHKLAPRPSMASKTSNTSNTPLNRSTGTKPPASTTSTTTTTTARPTHRSTPSTTSIKKAPTPPAGATATKPRPSVAPSTTKPPVPAVARRQSVANSTASNRAPLTASIAGKPPVTSRTSAPQTTTSATKPTMATAGRTAAVPSVRPTGAAPGTPGKGPAARTRTTVPPPASTASSRAHAATTTGKPLGHVSLAGKTSPALEVRIKDLESRIEKQKAEFDEKIGAWEAEKAELRSKHDTAVEALQLQHSSSTESALADAEKKLADLKAAHALELEQQREAAEATTTELKDDLDKAHLGLQAALEEHKTLASKSESHASEIDQLRASVTAAEEALQEAQKEAISIREIFKESEDRIAQADQELQDLRFQAAEQKQEIQDLVESLDKEQHSVVQARNELEGLHTQISELQAAQAQQEAHWKAERERLETELGASSSGLQAELEDLRAQLKEAKEKEGAAEAAWAAEKETLTAQSSSHMSLVTETKDQLQAIRATAEHQEFELQELRKSLAEMSTSHSTAREEADTHAAKIEELTAQMSHAATEHDKLLMETAQLSDAKVLELEHKLATAMTDKAEVLEKLHAAENRASAAEDDVRALEEARADSQSKIKALEQALTELEDQAKAAEAAHEKRYQFAFEEAKAAAQESHVSELAAIRAELAKTHEQVHAAHSAELEALAADHATAMASINADHAADLESFKEQHLTLTTTLSDTQAKLERATGLVSSLTEEVDRLERLTENLEADVAKRNPDAEEDLKKALKDLESVRDELEGTKTVLEMNKNHFQQTLEEMQSQHGKDLSSSAETRAEEADRVKREHEEEIVELLRELKAVKAELQDERVAKNTAVAQLAARTRTPPPISSPPMSPSSLTKLHEAHNAKVAELEGTIKRLVSELENRSINPTLPTVPAPTPAMEHVPSSHEPSSSDLITPSAQAVNKETTRQIPGEDIHHNVDYSNENQHHDHNAENVPLLNEEEETF</sequence>
<dbReference type="EMBL" id="SDIL01000056">
    <property type="protein sequence ID" value="RXK37953.1"/>
    <property type="molecule type" value="Genomic_DNA"/>
</dbReference>
<proteinExistence type="predicted"/>
<feature type="compositionally biased region" description="Polar residues" evidence="2">
    <location>
        <begin position="223"/>
        <end position="233"/>
    </location>
</feature>
<evidence type="ECO:0000256" key="2">
    <source>
        <dbReference type="SAM" id="MobiDB-lite"/>
    </source>
</evidence>
<keyword evidence="4" id="KW-1185">Reference proteome</keyword>
<name>A0A4Q1BJP7_TREME</name>
<evidence type="ECO:0000313" key="4">
    <source>
        <dbReference type="Proteomes" id="UP000289152"/>
    </source>
</evidence>
<feature type="region of interest" description="Disordered" evidence="2">
    <location>
        <begin position="544"/>
        <end position="567"/>
    </location>
</feature>
<feature type="compositionally biased region" description="Low complexity" evidence="2">
    <location>
        <begin position="1039"/>
        <end position="1053"/>
    </location>
</feature>
<feature type="compositionally biased region" description="Basic and acidic residues" evidence="2">
    <location>
        <begin position="91"/>
        <end position="100"/>
    </location>
</feature>